<gene>
    <name evidence="3" type="ORF">BU200_01470</name>
</gene>
<comment type="caution">
    <text evidence="3">The sequence shown here is derived from an EMBL/GenBank/DDBJ whole genome shotgun (WGS) entry which is preliminary data.</text>
</comment>
<name>A0A1Q8EFK2_STRAI</name>
<proteinExistence type="predicted"/>
<dbReference type="SUPFAM" id="SSF51161">
    <property type="entry name" value="Trimeric LpxA-like enzymes"/>
    <property type="match status" value="1"/>
</dbReference>
<dbReference type="Pfam" id="PF00132">
    <property type="entry name" value="Hexapep"/>
    <property type="match status" value="1"/>
</dbReference>
<dbReference type="InterPro" id="IPR018357">
    <property type="entry name" value="Hexapep_transf_CS"/>
</dbReference>
<dbReference type="InterPro" id="IPR011004">
    <property type="entry name" value="Trimer_LpxA-like_sf"/>
</dbReference>
<dbReference type="GO" id="GO:0016740">
    <property type="term" value="F:transferase activity"/>
    <property type="evidence" value="ECO:0007669"/>
    <property type="project" value="UniProtKB-KW"/>
</dbReference>
<dbReference type="InterPro" id="IPR050179">
    <property type="entry name" value="Trans_hexapeptide_repeat"/>
</dbReference>
<accession>A0A1Q8EFK2</accession>
<dbReference type="PANTHER" id="PTHR43300:SF11">
    <property type="entry name" value="ACETYLTRANSFERASE RV3034C-RELATED"/>
    <property type="match status" value="1"/>
</dbReference>
<dbReference type="PANTHER" id="PTHR43300">
    <property type="entry name" value="ACETYLTRANSFERASE"/>
    <property type="match status" value="1"/>
</dbReference>
<dbReference type="AlphaFoldDB" id="A0A1Q8EFK2"/>
<dbReference type="EMBL" id="MSJL01000004">
    <property type="protein sequence ID" value="OLF50558.1"/>
    <property type="molecule type" value="Genomic_DNA"/>
</dbReference>
<dbReference type="Proteomes" id="UP000186437">
    <property type="component" value="Unassembled WGS sequence"/>
</dbReference>
<evidence type="ECO:0000256" key="2">
    <source>
        <dbReference type="ARBA" id="ARBA00022737"/>
    </source>
</evidence>
<sequence>MKTLVFNVFTNICLLVNNPKKITISFGTQLSRGTRLEGYNVIEGKTSIKESVIGRATYIASNCTLPYSKIGKFCSIASNVEVIIGTHPTDWVSTHPSFYSSLAQANFTFRNKSILSSSRLVDEKYSVVVGNDVWIGSHVKILNGITIGDGAIIATGAVVTKDVEPYSIVGGVPSKLLRYRFSEEDIKYLQKLCWFDWEMEKIEEYYHYFSDVSLLRKKLGNNPEMV</sequence>
<dbReference type="Gene3D" id="2.160.10.10">
    <property type="entry name" value="Hexapeptide repeat proteins"/>
    <property type="match status" value="1"/>
</dbReference>
<reference evidence="4" key="1">
    <citation type="submission" date="2016-12" db="EMBL/GenBank/DDBJ databases">
        <authorList>
            <person name="Gulvik C.A."/>
        </authorList>
    </citation>
    <scope>NUCLEOTIDE SEQUENCE [LARGE SCALE GENOMIC DNA]</scope>
    <source>
        <strain evidence="4">ATCC 51725</strain>
    </source>
</reference>
<keyword evidence="2" id="KW-0677">Repeat</keyword>
<evidence type="ECO:0000313" key="4">
    <source>
        <dbReference type="Proteomes" id="UP000186437"/>
    </source>
</evidence>
<organism evidence="3 4">
    <name type="scientific">Streptococcus acidominimus</name>
    <dbReference type="NCBI Taxonomy" id="1326"/>
    <lineage>
        <taxon>Bacteria</taxon>
        <taxon>Bacillati</taxon>
        <taxon>Bacillota</taxon>
        <taxon>Bacilli</taxon>
        <taxon>Lactobacillales</taxon>
        <taxon>Streptococcaceae</taxon>
        <taxon>Streptococcus</taxon>
    </lineage>
</organism>
<dbReference type="CDD" id="cd03349">
    <property type="entry name" value="LbH_XAT"/>
    <property type="match status" value="1"/>
</dbReference>
<evidence type="ECO:0000313" key="3">
    <source>
        <dbReference type="EMBL" id="OLF50558.1"/>
    </source>
</evidence>
<keyword evidence="4" id="KW-1185">Reference proteome</keyword>
<dbReference type="InterPro" id="IPR001451">
    <property type="entry name" value="Hexapep"/>
</dbReference>
<keyword evidence="1" id="KW-0808">Transferase</keyword>
<evidence type="ECO:0000256" key="1">
    <source>
        <dbReference type="ARBA" id="ARBA00022679"/>
    </source>
</evidence>
<protein>
    <submittedName>
        <fullName evidence="3">Uncharacterized protein</fullName>
    </submittedName>
</protein>
<dbReference type="PROSITE" id="PS00101">
    <property type="entry name" value="HEXAPEP_TRANSFERASES"/>
    <property type="match status" value="1"/>
</dbReference>